<feature type="region of interest" description="Disordered" evidence="1">
    <location>
        <begin position="354"/>
        <end position="379"/>
    </location>
</feature>
<evidence type="ECO:0000313" key="2">
    <source>
        <dbReference type="EMBL" id="BDU18078.1"/>
    </source>
</evidence>
<dbReference type="EMBL" id="AP027041">
    <property type="protein sequence ID" value="BDU18078.1"/>
    <property type="molecule type" value="Genomic_DNA"/>
</dbReference>
<proteinExistence type="predicted"/>
<gene>
    <name evidence="2" type="ORF">LA521A_32790</name>
</gene>
<feature type="compositionally biased region" description="Low complexity" evidence="1">
    <location>
        <begin position="357"/>
        <end position="370"/>
    </location>
</feature>
<keyword evidence="3" id="KW-1185">Reference proteome</keyword>
<reference evidence="2 3" key="1">
    <citation type="journal article" date="2023" name="Int. J. Syst. Evol. Microbiol.">
        <title>Physiological and genomic analyses of cobalamin (vitamin B12)-auxotrophy of Lysobacter auxotrophicus sp. nov., a methionine-auxotrophic chitinolytic bacterium isolated from chitin-treated soil.</title>
        <authorList>
            <person name="Saito A."/>
            <person name="Dohra H."/>
            <person name="Hamada M."/>
            <person name="Moriuchi R."/>
            <person name="Kotsuchibashi Y."/>
            <person name="Mori K."/>
        </authorList>
    </citation>
    <scope>NUCLEOTIDE SEQUENCE [LARGE SCALE GENOMIC DNA]</scope>
    <source>
        <strain evidence="2 3">5-21a</strain>
    </source>
</reference>
<evidence type="ECO:0000256" key="1">
    <source>
        <dbReference type="SAM" id="MobiDB-lite"/>
    </source>
</evidence>
<dbReference type="RefSeq" id="WP_281779959.1">
    <property type="nucleotide sequence ID" value="NZ_AP027041.1"/>
</dbReference>
<protein>
    <recommendedName>
        <fullName evidence="4">DUF932 domain-containing protein</fullName>
    </recommendedName>
</protein>
<accession>A0ABN6UNU7</accession>
<sequence>MLHDVEFRQGAREQRSLREWEQRLNIPARSLLHHASQGRLKLLVQPPPKAVEYALFRVDEDAMPLTQGPLIRLPKGELVGFVPDAPTLEALLSSNPVEIESFDTVICNNLSWDCFRGLFPSTSGHTFRPVGWRAGIFRILDGYDASDEANAADLLSIDGRSVIQASFVVRPDHVCIRDADAKRFLVNLTSYSFISDLFDGGTFKEELPPYISGKLKEMIEANQVLWRKHEGLGTDERVRKRAFTVEYLNDKFRSFCKKGTNPNSLVKFAADACDPSSLAKSRKLESSVTPDMLALVTAAKLFWSPINVQNDKPETHPTRDEIVAFLQFMGLTGTNAASHGVTIIRPEKAAAGKVGERPPLFSPPLRRSPLMRAGRAPLK</sequence>
<dbReference type="Proteomes" id="UP001317822">
    <property type="component" value="Chromosome"/>
</dbReference>
<organism evidence="2 3">
    <name type="scientific">Lysobacter auxotrophicus</name>
    <dbReference type="NCBI Taxonomy" id="2992573"/>
    <lineage>
        <taxon>Bacteria</taxon>
        <taxon>Pseudomonadati</taxon>
        <taxon>Pseudomonadota</taxon>
        <taxon>Gammaproteobacteria</taxon>
        <taxon>Lysobacterales</taxon>
        <taxon>Lysobacteraceae</taxon>
        <taxon>Lysobacter</taxon>
    </lineage>
</organism>
<evidence type="ECO:0000313" key="3">
    <source>
        <dbReference type="Proteomes" id="UP001317822"/>
    </source>
</evidence>
<name>A0ABN6UNU7_9GAMM</name>
<evidence type="ECO:0008006" key="4">
    <source>
        <dbReference type="Google" id="ProtNLM"/>
    </source>
</evidence>